<sequence length="84" mass="9024">MGSYAPVEDAKAEFDLLSAMTGKPLKFRSGCDVKFIAYSLEAKPHCQLVLLNPSTGNIVTRYANGKASDEPHNDPGDILVKEAA</sequence>
<reference evidence="2 3" key="1">
    <citation type="submission" date="2015-11" db="EMBL/GenBank/DDBJ databases">
        <title>Expanding the genomic diversity of Burkholderia species for the development of highly accurate diagnostics.</title>
        <authorList>
            <person name="Sahl J."/>
            <person name="Keim P."/>
            <person name="Wagner D."/>
        </authorList>
    </citation>
    <scope>NUCLEOTIDE SEQUENCE [LARGE SCALE GENOMIC DNA]</scope>
    <source>
        <strain evidence="2 3">MSMB2036</strain>
    </source>
</reference>
<comment type="caution">
    <text evidence="2">The sequence shown here is derived from an EMBL/GenBank/DDBJ whole genome shotgun (WGS) entry which is preliminary data.</text>
</comment>
<accession>A0A103RZJ0</accession>
<dbReference type="OrthoDB" id="9878628at2"/>
<evidence type="ECO:0000313" key="3">
    <source>
        <dbReference type="Proteomes" id="UP000064029"/>
    </source>
</evidence>
<protein>
    <submittedName>
        <fullName evidence="2">Uncharacterized protein</fullName>
    </submittedName>
</protein>
<organism evidence="2 3">
    <name type="scientific">Burkholderia ubonensis</name>
    <dbReference type="NCBI Taxonomy" id="101571"/>
    <lineage>
        <taxon>Bacteria</taxon>
        <taxon>Pseudomonadati</taxon>
        <taxon>Pseudomonadota</taxon>
        <taxon>Betaproteobacteria</taxon>
        <taxon>Burkholderiales</taxon>
        <taxon>Burkholderiaceae</taxon>
        <taxon>Burkholderia</taxon>
        <taxon>Burkholderia cepacia complex</taxon>
    </lineage>
</organism>
<gene>
    <name evidence="2" type="ORF">WJ33_11915</name>
</gene>
<feature type="compositionally biased region" description="Basic and acidic residues" evidence="1">
    <location>
        <begin position="67"/>
        <end position="84"/>
    </location>
</feature>
<dbReference type="EMBL" id="LOXM01000005">
    <property type="protein sequence ID" value="KVG76915.1"/>
    <property type="molecule type" value="Genomic_DNA"/>
</dbReference>
<feature type="region of interest" description="Disordered" evidence="1">
    <location>
        <begin position="64"/>
        <end position="84"/>
    </location>
</feature>
<name>A0A103RZJ0_9BURK</name>
<dbReference type="AlphaFoldDB" id="A0A103RZJ0"/>
<dbReference type="Proteomes" id="UP000064029">
    <property type="component" value="Unassembled WGS sequence"/>
</dbReference>
<proteinExistence type="predicted"/>
<evidence type="ECO:0000313" key="2">
    <source>
        <dbReference type="EMBL" id="KVG76915.1"/>
    </source>
</evidence>
<evidence type="ECO:0000256" key="1">
    <source>
        <dbReference type="SAM" id="MobiDB-lite"/>
    </source>
</evidence>